<dbReference type="EMBL" id="WJXW01000001">
    <property type="protein sequence ID" value="KAF9741648.1"/>
    <property type="molecule type" value="Genomic_DNA"/>
</dbReference>
<dbReference type="Pfam" id="PF00632">
    <property type="entry name" value="HECT"/>
    <property type="match status" value="1"/>
</dbReference>
<gene>
    <name evidence="8" type="ORF">PMIN01_01187</name>
</gene>
<feature type="region of interest" description="Disordered" evidence="6">
    <location>
        <begin position="210"/>
        <end position="239"/>
    </location>
</feature>
<dbReference type="OrthoDB" id="5981550at2759"/>
<dbReference type="GO" id="GO:0000209">
    <property type="term" value="P:protein polyubiquitination"/>
    <property type="evidence" value="ECO:0007669"/>
    <property type="project" value="InterPro"/>
</dbReference>
<evidence type="ECO:0000256" key="1">
    <source>
        <dbReference type="ARBA" id="ARBA00000885"/>
    </source>
</evidence>
<evidence type="ECO:0000313" key="9">
    <source>
        <dbReference type="Proteomes" id="UP000756921"/>
    </source>
</evidence>
<dbReference type="Proteomes" id="UP000756921">
    <property type="component" value="Unassembled WGS sequence"/>
</dbReference>
<dbReference type="Gene3D" id="3.30.2410.10">
    <property type="entry name" value="Hect, E3 ligase catalytic domain"/>
    <property type="match status" value="1"/>
</dbReference>
<evidence type="ECO:0000259" key="7">
    <source>
        <dbReference type="PROSITE" id="PS50237"/>
    </source>
</evidence>
<feature type="region of interest" description="Disordered" evidence="6">
    <location>
        <begin position="875"/>
        <end position="914"/>
    </location>
</feature>
<feature type="compositionally biased region" description="Low complexity" evidence="6">
    <location>
        <begin position="875"/>
        <end position="887"/>
    </location>
</feature>
<dbReference type="PANTHER" id="PTHR45700">
    <property type="entry name" value="UBIQUITIN-PROTEIN LIGASE E3C"/>
    <property type="match status" value="1"/>
</dbReference>
<organism evidence="8 9">
    <name type="scientific">Paraphaeosphaeria minitans</name>
    <dbReference type="NCBI Taxonomy" id="565426"/>
    <lineage>
        <taxon>Eukaryota</taxon>
        <taxon>Fungi</taxon>
        <taxon>Dikarya</taxon>
        <taxon>Ascomycota</taxon>
        <taxon>Pezizomycotina</taxon>
        <taxon>Dothideomycetes</taxon>
        <taxon>Pleosporomycetidae</taxon>
        <taxon>Pleosporales</taxon>
        <taxon>Massarineae</taxon>
        <taxon>Didymosphaeriaceae</taxon>
        <taxon>Paraphaeosphaeria</taxon>
    </lineage>
</organism>
<dbReference type="SMART" id="SM00119">
    <property type="entry name" value="HECTc"/>
    <property type="match status" value="1"/>
</dbReference>
<dbReference type="PANTHER" id="PTHR45700:SF8">
    <property type="entry name" value="HECT-TYPE E3 UBIQUITIN TRANSFERASE"/>
    <property type="match status" value="1"/>
</dbReference>
<dbReference type="Gene3D" id="3.30.2160.10">
    <property type="entry name" value="Hect, E3 ligase catalytic domain"/>
    <property type="match status" value="1"/>
</dbReference>
<evidence type="ECO:0000256" key="6">
    <source>
        <dbReference type="SAM" id="MobiDB-lite"/>
    </source>
</evidence>
<dbReference type="GO" id="GO:0061630">
    <property type="term" value="F:ubiquitin protein ligase activity"/>
    <property type="evidence" value="ECO:0007669"/>
    <property type="project" value="UniProtKB-EC"/>
</dbReference>
<dbReference type="AlphaFoldDB" id="A0A9P6GU94"/>
<sequence>MILYGCTSTYCTTTTCLSCNKRLVSRPFRPPTQLTARALAFYLASQHDPHRRLCPHELNVDPDTLEIQGVQAEYIQAEDGTHDTTCHVLPSMLTSTASAAPGCLQNATHLDPIAEALGHRHPARKDPKSLAQNLYDTLTVIFAYSKHIPSPLSILPSLASPFDREPMSLPDDKRQSLSHTAPDAPLYESLDGADKRIMVASRLIAGMPTTVTTGAPQLESSTDNGRNDPATTYGDGRPATMPVISHLTCQIMDQLKGVVHHRRDQYQASNSVVDYDANRRYRPAKPFVNRALYYSLSDAETLLKSFRDHLSEDLKYSPLPHLDAHYLSHAFRDWNQRNGALIFDSLYEALEALFRPPPEIDTQKSPRLKASRKVTPPSQPTAPNDASGRYLSTLEAAHLIMICIHALTSSIPVGWPHTWVQVRKLRGWGVVIPGAPLKTTQSDDFVHPWLDIVDQLEYEPAIRLATRLLQAIGTRRCHEHILATMEAQDEGQRPTDASSGVERLLLVLLGHLTQVEKAALQRKGKMRSAQTVDEDPGWTITATWMEWLRTVIVKQWDGNVDINKWGSVGTAVTIMTHLHANMESLNLCPNMFLIPHFHEEIDCIQAPLDYLKYKERPNSFNILQHHMFFTQDALVGYFRAINFNRMFKQFQKSARITNFQSRWDQIVSNPRHWNVAMDHLEVSLAEHLVLDVTRQNPLEETLDELWGQEKRKLLKPLKVRIGILEGEVGLDQGGVTYEFFRLILNEAFEPEHGMFTVDADNGMTWFQPASLEPLWKFEMVGVLLSLAIYNGITLPLTFPIALYDYVLSEEHNSEDMTAVDFIADGWPTLAKSFREFLAYPGEVADVFMRDYTFSFSVFGQNIDVDMQAFRDCTWPESTSGSESSSPSADMPPCRSLHDASWRRPKDVRTNPPTVTNEDREQYVCDYVEWLTYRSVERQLEAFARGFHACLHRTSLSFFTPSTLRSLVEGSPTISISLLRTQAVRYATPYHATHPTIQDFWAVVEGYDNEEKRKLLEFVTANERIPITGYDSVKFEISRSGGDTENLPTSSTCFGTLYLPEYKGIGKLKKKLGIAIRNSEGFGIV</sequence>
<reference evidence="8" key="1">
    <citation type="journal article" date="2020" name="Mol. Plant Microbe Interact.">
        <title>Genome Sequence of the Biocontrol Agent Coniothyrium minitans strain Conio (IMI 134523).</title>
        <authorList>
            <person name="Patel D."/>
            <person name="Shittu T.A."/>
            <person name="Baroncelli R."/>
            <person name="Muthumeenakshi S."/>
            <person name="Osborne T.H."/>
            <person name="Janganan T.K."/>
            <person name="Sreenivasaprasad S."/>
        </authorList>
    </citation>
    <scope>NUCLEOTIDE SEQUENCE</scope>
    <source>
        <strain evidence="8">Conio</strain>
    </source>
</reference>
<keyword evidence="3" id="KW-0808">Transferase</keyword>
<protein>
    <recommendedName>
        <fullName evidence="2">HECT-type E3 ubiquitin transferase</fullName>
        <ecNumber evidence="2">2.3.2.26</ecNumber>
    </recommendedName>
</protein>
<evidence type="ECO:0000256" key="4">
    <source>
        <dbReference type="ARBA" id="ARBA00022786"/>
    </source>
</evidence>
<dbReference type="FunFam" id="3.30.2410.10:FF:000003">
    <property type="entry name" value="probable E3 ubiquitin-protein ligase HERC4 isoform X1"/>
    <property type="match status" value="1"/>
</dbReference>
<feature type="domain" description="HECT" evidence="7">
    <location>
        <begin position="710"/>
        <end position="1084"/>
    </location>
</feature>
<feature type="compositionally biased region" description="Polar residues" evidence="6">
    <location>
        <begin position="210"/>
        <end position="224"/>
    </location>
</feature>
<dbReference type="InterPro" id="IPR000569">
    <property type="entry name" value="HECT_dom"/>
</dbReference>
<comment type="catalytic activity">
    <reaction evidence="1">
        <text>S-ubiquitinyl-[E2 ubiquitin-conjugating enzyme]-L-cysteine + [acceptor protein]-L-lysine = [E2 ubiquitin-conjugating enzyme]-L-cysteine + N(6)-ubiquitinyl-[acceptor protein]-L-lysine.</text>
        <dbReference type="EC" id="2.3.2.26"/>
    </reaction>
</comment>
<dbReference type="InterPro" id="IPR035983">
    <property type="entry name" value="Hect_E3_ubiquitin_ligase"/>
</dbReference>
<feature type="region of interest" description="Disordered" evidence="6">
    <location>
        <begin position="165"/>
        <end position="186"/>
    </location>
</feature>
<keyword evidence="9" id="KW-1185">Reference proteome</keyword>
<keyword evidence="4 5" id="KW-0833">Ubl conjugation pathway</keyword>
<dbReference type="Pfam" id="PF16558">
    <property type="entry name" value="AZUL"/>
    <property type="match status" value="1"/>
</dbReference>
<dbReference type="SUPFAM" id="SSF56204">
    <property type="entry name" value="Hect, E3 ligase catalytic domain"/>
    <property type="match status" value="1"/>
</dbReference>
<dbReference type="PROSITE" id="PS50237">
    <property type="entry name" value="HECT"/>
    <property type="match status" value="1"/>
</dbReference>
<accession>A0A9P6GU94</accession>
<proteinExistence type="predicted"/>
<evidence type="ECO:0000256" key="5">
    <source>
        <dbReference type="PROSITE-ProRule" id="PRU00104"/>
    </source>
</evidence>
<dbReference type="EC" id="2.3.2.26" evidence="2"/>
<comment type="caution">
    <text evidence="8">The sequence shown here is derived from an EMBL/GenBank/DDBJ whole genome shotgun (WGS) entry which is preliminary data.</text>
</comment>
<dbReference type="InterPro" id="IPR032353">
    <property type="entry name" value="AZUL"/>
</dbReference>
<feature type="compositionally biased region" description="Basic and acidic residues" evidence="6">
    <location>
        <begin position="895"/>
        <end position="908"/>
    </location>
</feature>
<evidence type="ECO:0000313" key="8">
    <source>
        <dbReference type="EMBL" id="KAF9741648.1"/>
    </source>
</evidence>
<evidence type="ECO:0000256" key="2">
    <source>
        <dbReference type="ARBA" id="ARBA00012485"/>
    </source>
</evidence>
<name>A0A9P6GU94_9PLEO</name>
<feature type="region of interest" description="Disordered" evidence="6">
    <location>
        <begin position="358"/>
        <end position="387"/>
    </location>
</feature>
<feature type="active site" description="Glycyl thioester intermediate" evidence="5">
    <location>
        <position position="1052"/>
    </location>
</feature>
<dbReference type="InterPro" id="IPR044611">
    <property type="entry name" value="E3A/B/C-like"/>
</dbReference>
<evidence type="ECO:0000256" key="3">
    <source>
        <dbReference type="ARBA" id="ARBA00022679"/>
    </source>
</evidence>
<feature type="compositionally biased region" description="Basic and acidic residues" evidence="6">
    <location>
        <begin position="165"/>
        <end position="175"/>
    </location>
</feature>
<dbReference type="Gene3D" id="3.90.1750.10">
    <property type="entry name" value="Hect, E3 ligase catalytic domains"/>
    <property type="match status" value="1"/>
</dbReference>